<evidence type="ECO:0000259" key="2">
    <source>
        <dbReference type="Pfam" id="PF22827"/>
    </source>
</evidence>
<dbReference type="RefSeq" id="WP_202245546.1">
    <property type="nucleotide sequence ID" value="NZ_JAESIY010000009.1"/>
</dbReference>
<dbReference type="InterPro" id="IPR019852">
    <property type="entry name" value="Motility-assoc_prot_GldL"/>
</dbReference>
<protein>
    <submittedName>
        <fullName evidence="3">Gliding motility protein GldL</fullName>
    </submittedName>
</protein>
<dbReference type="EMBL" id="JAESIY010000009">
    <property type="protein sequence ID" value="MBL3657754.1"/>
    <property type="molecule type" value="Genomic_DNA"/>
</dbReference>
<reference evidence="3" key="1">
    <citation type="submission" date="2021-01" db="EMBL/GenBank/DDBJ databases">
        <title>Fulvivirga kasyanovii gen. nov., sp nov., a novel member of the phylum Bacteroidetes isolated from seawater in a mussel farm.</title>
        <authorList>
            <person name="Zhao L.-H."/>
            <person name="Wang Z.-J."/>
        </authorList>
    </citation>
    <scope>NUCLEOTIDE SEQUENCE</scope>
    <source>
        <strain evidence="3">2943</strain>
    </source>
</reference>
<dbReference type="InterPro" id="IPR055087">
    <property type="entry name" value="GldL-like_N"/>
</dbReference>
<evidence type="ECO:0000313" key="3">
    <source>
        <dbReference type="EMBL" id="MBL3657754.1"/>
    </source>
</evidence>
<accession>A0A937FBG4</accession>
<dbReference type="NCBIfam" id="TIGR03513">
    <property type="entry name" value="GldL_gliding"/>
    <property type="match status" value="1"/>
</dbReference>
<evidence type="ECO:0000256" key="1">
    <source>
        <dbReference type="SAM" id="Phobius"/>
    </source>
</evidence>
<keyword evidence="1" id="KW-0472">Membrane</keyword>
<dbReference type="Proteomes" id="UP000659388">
    <property type="component" value="Unassembled WGS sequence"/>
</dbReference>
<gene>
    <name evidence="3" type="primary">gldL</name>
    <name evidence="3" type="ORF">JL102_16505</name>
</gene>
<feature type="transmembrane region" description="Helical" evidence="1">
    <location>
        <begin position="20"/>
        <end position="39"/>
    </location>
</feature>
<keyword evidence="1" id="KW-1133">Transmembrane helix</keyword>
<proteinExistence type="predicted"/>
<sequence>MSKKKGGLAELVYKTIMPKVYGIGAAVVIIGALFKLLHLKGANEMLILGLGTEALIFFLSAFEPPHAEPDWAKVYPELAEDYEGVATAPRISNKPVANTGNGNSTSQQLDKMMEKAKIGPELIESLGKGMKSMADSASKMSNLADAAAATNDYAKNVKTASQSLSDMNKSYATTAQAMSSMADATKDSKEYHTQVQNVTKNLSALNAVYEMELKDADSHVKAMNKFYTNMAGALEGMTKAGEKTKTFANELDKLTTNLTSLNTVYGNMLTAMRGGSSPKQG</sequence>
<dbReference type="AlphaFoldDB" id="A0A937FBG4"/>
<dbReference type="Pfam" id="PF22827">
    <property type="entry name" value="GldL_N"/>
    <property type="match status" value="1"/>
</dbReference>
<keyword evidence="1" id="KW-0812">Transmembrane</keyword>
<organism evidence="3 4">
    <name type="scientific">Fulvivirga sediminis</name>
    <dbReference type="NCBI Taxonomy" id="2803949"/>
    <lineage>
        <taxon>Bacteria</taxon>
        <taxon>Pseudomonadati</taxon>
        <taxon>Bacteroidota</taxon>
        <taxon>Cytophagia</taxon>
        <taxon>Cytophagales</taxon>
        <taxon>Fulvivirgaceae</taxon>
        <taxon>Fulvivirga</taxon>
    </lineage>
</organism>
<evidence type="ECO:0000313" key="4">
    <source>
        <dbReference type="Proteomes" id="UP000659388"/>
    </source>
</evidence>
<name>A0A937FBG4_9BACT</name>
<keyword evidence="4" id="KW-1185">Reference proteome</keyword>
<comment type="caution">
    <text evidence="3">The sequence shown here is derived from an EMBL/GenBank/DDBJ whole genome shotgun (WGS) entry which is preliminary data.</text>
</comment>
<feature type="domain" description="Gliding motility protein GldL-like N-terminal" evidence="2">
    <location>
        <begin position="20"/>
        <end position="81"/>
    </location>
</feature>